<evidence type="ECO:0000259" key="3">
    <source>
        <dbReference type="PROSITE" id="PS50198"/>
    </source>
</evidence>
<dbReference type="PANTHER" id="PTHR47245">
    <property type="entry name" value="PEPTIDYLPROLYL ISOMERASE"/>
    <property type="match status" value="1"/>
</dbReference>
<protein>
    <submittedName>
        <fullName evidence="4">Peptidylprolyl isomerase</fullName>
    </submittedName>
</protein>
<dbReference type="Proteomes" id="UP000603434">
    <property type="component" value="Unassembled WGS sequence"/>
</dbReference>
<dbReference type="Gene3D" id="3.10.50.40">
    <property type="match status" value="1"/>
</dbReference>
<keyword evidence="2" id="KW-0732">Signal</keyword>
<feature type="signal peptide" evidence="2">
    <location>
        <begin position="1"/>
        <end position="27"/>
    </location>
</feature>
<dbReference type="PANTHER" id="PTHR47245:SF2">
    <property type="entry name" value="PEPTIDYL-PROLYL CIS-TRANS ISOMERASE HP_0175-RELATED"/>
    <property type="match status" value="1"/>
</dbReference>
<dbReference type="Pfam" id="PF13624">
    <property type="entry name" value="SurA_N_3"/>
    <property type="match status" value="1"/>
</dbReference>
<evidence type="ECO:0000313" key="5">
    <source>
        <dbReference type="Proteomes" id="UP000603434"/>
    </source>
</evidence>
<evidence type="ECO:0000256" key="2">
    <source>
        <dbReference type="SAM" id="SignalP"/>
    </source>
</evidence>
<dbReference type="SUPFAM" id="SSF54534">
    <property type="entry name" value="FKBP-like"/>
    <property type="match status" value="1"/>
</dbReference>
<name>A0A8J6TL72_9BACT</name>
<sequence>MRIKRFRWFWVRFAAISLVWMVLPAFAAEKPVSEGKVASVNGVVITRGDFDREMIRVYRQLAGQGKPVSDVQLPDVKKAVLETLINRELLYQKSQKEGIKVEDKVFNEEFDILKKRFSSEDEFKTALLNMKVSETELKIQMRKSMAVQQFVDKEFVQKITVPETEVKAFYVSHPNSFREPEQVWAKHILIKVGPGEDESKKVAARKKLKEIEKRLKTGGDFEALAKEYSECPSSSKGGDLGYFRRGQMVKPFEEAALGLAPGKVSNIIETRFGYHLIKVIDKKPETKIEYEQVKDELQEYLKQESVQEQVNIYIEVLKDEAKVKRFPDKNS</sequence>
<comment type="caution">
    <text evidence="4">The sequence shown here is derived from an EMBL/GenBank/DDBJ whole genome shotgun (WGS) entry which is preliminary data.</text>
</comment>
<evidence type="ECO:0000256" key="1">
    <source>
        <dbReference type="PROSITE-ProRule" id="PRU00278"/>
    </source>
</evidence>
<keyword evidence="1" id="KW-0697">Rotamase</keyword>
<evidence type="ECO:0000313" key="4">
    <source>
        <dbReference type="EMBL" id="MBC8360051.1"/>
    </source>
</evidence>
<accession>A0A8J6TL72</accession>
<dbReference type="PROSITE" id="PS01096">
    <property type="entry name" value="PPIC_PPIASE_1"/>
    <property type="match status" value="1"/>
</dbReference>
<dbReference type="GO" id="GO:0003755">
    <property type="term" value="F:peptidyl-prolyl cis-trans isomerase activity"/>
    <property type="evidence" value="ECO:0007669"/>
    <property type="project" value="UniProtKB-KW"/>
</dbReference>
<dbReference type="SUPFAM" id="SSF109998">
    <property type="entry name" value="Triger factor/SurA peptide-binding domain-like"/>
    <property type="match status" value="1"/>
</dbReference>
<proteinExistence type="predicted"/>
<feature type="domain" description="PpiC" evidence="3">
    <location>
        <begin position="180"/>
        <end position="281"/>
    </location>
</feature>
<organism evidence="4 5">
    <name type="scientific">Candidatus Desulfatibia profunda</name>
    <dbReference type="NCBI Taxonomy" id="2841695"/>
    <lineage>
        <taxon>Bacteria</taxon>
        <taxon>Pseudomonadati</taxon>
        <taxon>Thermodesulfobacteriota</taxon>
        <taxon>Desulfobacteria</taxon>
        <taxon>Desulfobacterales</taxon>
        <taxon>Desulfobacterales incertae sedis</taxon>
        <taxon>Candidatus Desulfatibia</taxon>
    </lineage>
</organism>
<dbReference type="Pfam" id="PF00639">
    <property type="entry name" value="Rotamase"/>
    <property type="match status" value="1"/>
</dbReference>
<dbReference type="InterPro" id="IPR046357">
    <property type="entry name" value="PPIase_dom_sf"/>
</dbReference>
<reference evidence="4 5" key="1">
    <citation type="submission" date="2020-08" db="EMBL/GenBank/DDBJ databases">
        <title>Bridging the membrane lipid divide: bacteria of the FCB group superphylum have the potential to synthesize archaeal ether lipids.</title>
        <authorList>
            <person name="Villanueva L."/>
            <person name="Von Meijenfeldt F.A.B."/>
            <person name="Westbye A.B."/>
            <person name="Yadav S."/>
            <person name="Hopmans E.C."/>
            <person name="Dutilh B.E."/>
            <person name="Sinninghe Damste J.S."/>
        </authorList>
    </citation>
    <scope>NUCLEOTIDE SEQUENCE [LARGE SCALE GENOMIC DNA]</scope>
    <source>
        <strain evidence="4">NIOZ-UU30</strain>
    </source>
</reference>
<dbReference type="InterPro" id="IPR027304">
    <property type="entry name" value="Trigger_fact/SurA_dom_sf"/>
</dbReference>
<dbReference type="EMBL" id="JACNJH010000060">
    <property type="protein sequence ID" value="MBC8360051.1"/>
    <property type="molecule type" value="Genomic_DNA"/>
</dbReference>
<dbReference type="AlphaFoldDB" id="A0A8J6TL72"/>
<keyword evidence="1 4" id="KW-0413">Isomerase</keyword>
<dbReference type="InterPro" id="IPR050245">
    <property type="entry name" value="PrsA_foldase"/>
</dbReference>
<dbReference type="Gene3D" id="1.10.4030.10">
    <property type="entry name" value="Porin chaperone SurA, peptide-binding domain"/>
    <property type="match status" value="1"/>
</dbReference>
<dbReference type="PROSITE" id="PS50198">
    <property type="entry name" value="PPIC_PPIASE_2"/>
    <property type="match status" value="1"/>
</dbReference>
<feature type="chain" id="PRO_5035247064" evidence="2">
    <location>
        <begin position="28"/>
        <end position="331"/>
    </location>
</feature>
<dbReference type="InterPro" id="IPR023058">
    <property type="entry name" value="PPIase_PpiC_CS"/>
</dbReference>
<gene>
    <name evidence="4" type="ORF">H8E23_01465</name>
</gene>
<dbReference type="InterPro" id="IPR000297">
    <property type="entry name" value="PPIase_PpiC"/>
</dbReference>